<evidence type="ECO:0000313" key="3">
    <source>
        <dbReference type="Proteomes" id="UP000276055"/>
    </source>
</evidence>
<sequence length="192" mass="19767">MRFTAMNRGQRGKLAMATAALGIGLLSLTGCGYINPQQTSQQYSPSDGTRTDLGPLQLRNFIIVADGAGKPGRVLGAVYNTSSKDVVLTMKGTEGAQTQVPVKPNSHIMLNDSANATILNPAGAAPGAIVEVTISESGTHQDAKFKVPVMDGTIVDYKPYLPTPTASSTATSSATASPTSTETPTPSSTVSP</sequence>
<dbReference type="AlphaFoldDB" id="A0A495EPQ3"/>
<feature type="region of interest" description="Disordered" evidence="1">
    <location>
        <begin position="164"/>
        <end position="192"/>
    </location>
</feature>
<evidence type="ECO:0008006" key="4">
    <source>
        <dbReference type="Google" id="ProtNLM"/>
    </source>
</evidence>
<dbReference type="EMBL" id="RBIR01000005">
    <property type="protein sequence ID" value="RKR18980.1"/>
    <property type="molecule type" value="Genomic_DNA"/>
</dbReference>
<gene>
    <name evidence="2" type="ORF">C8D78_2726</name>
</gene>
<reference evidence="2 3" key="1">
    <citation type="submission" date="2018-10" db="EMBL/GenBank/DDBJ databases">
        <title>Genomic Encyclopedia of Type Strains, Phase IV (KMG-IV): sequencing the most valuable type-strain genomes for metagenomic binning, comparative biology and taxonomic classification.</title>
        <authorList>
            <person name="Goeker M."/>
        </authorList>
    </citation>
    <scope>NUCLEOTIDE SEQUENCE [LARGE SCALE GENOMIC DNA]</scope>
    <source>
        <strain evidence="2 3">DSM 25586</strain>
    </source>
</reference>
<protein>
    <recommendedName>
        <fullName evidence="4">DNA modification methylase</fullName>
    </recommendedName>
</protein>
<evidence type="ECO:0000313" key="2">
    <source>
        <dbReference type="EMBL" id="RKR18980.1"/>
    </source>
</evidence>
<name>A0A495EPQ3_9MICC</name>
<comment type="caution">
    <text evidence="2">The sequence shown here is derived from an EMBL/GenBank/DDBJ whole genome shotgun (WGS) entry which is preliminary data.</text>
</comment>
<accession>A0A495EPQ3</accession>
<organism evidence="2 3">
    <name type="scientific">Arthrobacter oryzae</name>
    <dbReference type="NCBI Taxonomy" id="409290"/>
    <lineage>
        <taxon>Bacteria</taxon>
        <taxon>Bacillati</taxon>
        <taxon>Actinomycetota</taxon>
        <taxon>Actinomycetes</taxon>
        <taxon>Micrococcales</taxon>
        <taxon>Micrococcaceae</taxon>
        <taxon>Arthrobacter</taxon>
    </lineage>
</organism>
<evidence type="ECO:0000256" key="1">
    <source>
        <dbReference type="SAM" id="MobiDB-lite"/>
    </source>
</evidence>
<dbReference type="Proteomes" id="UP000276055">
    <property type="component" value="Unassembled WGS sequence"/>
</dbReference>
<dbReference type="PROSITE" id="PS51257">
    <property type="entry name" value="PROKAR_LIPOPROTEIN"/>
    <property type="match status" value="1"/>
</dbReference>
<proteinExistence type="predicted"/>